<dbReference type="Pfam" id="PF14289">
    <property type="entry name" value="DUF4369"/>
    <property type="match status" value="1"/>
</dbReference>
<feature type="domain" description="Thioredoxin" evidence="6">
    <location>
        <begin position="233"/>
        <end position="375"/>
    </location>
</feature>
<dbReference type="InterPro" id="IPR025380">
    <property type="entry name" value="DUF4369"/>
</dbReference>
<dbReference type="Proteomes" id="UP000198901">
    <property type="component" value="Unassembled WGS sequence"/>
</dbReference>
<feature type="chain" id="PRO_5011495696" evidence="5">
    <location>
        <begin position="17"/>
        <end position="375"/>
    </location>
</feature>
<feature type="signal peptide" evidence="5">
    <location>
        <begin position="1"/>
        <end position="16"/>
    </location>
</feature>
<evidence type="ECO:0000313" key="8">
    <source>
        <dbReference type="Proteomes" id="UP000198901"/>
    </source>
</evidence>
<protein>
    <submittedName>
        <fullName evidence="7">Peroxiredoxin</fullName>
    </submittedName>
</protein>
<dbReference type="InterPro" id="IPR036249">
    <property type="entry name" value="Thioredoxin-like_sf"/>
</dbReference>
<keyword evidence="8" id="KW-1185">Reference proteome</keyword>
<organism evidence="7 8">
    <name type="scientific">Siphonobacter aquaeclarae</name>
    <dbReference type="NCBI Taxonomy" id="563176"/>
    <lineage>
        <taxon>Bacteria</taxon>
        <taxon>Pseudomonadati</taxon>
        <taxon>Bacteroidota</taxon>
        <taxon>Cytophagia</taxon>
        <taxon>Cytophagales</taxon>
        <taxon>Cytophagaceae</taxon>
        <taxon>Siphonobacter</taxon>
    </lineage>
</organism>
<gene>
    <name evidence="7" type="ORF">SAMN04488090_3360</name>
</gene>
<keyword evidence="5" id="KW-0732">Signal</keyword>
<evidence type="ECO:0000259" key="6">
    <source>
        <dbReference type="PROSITE" id="PS51352"/>
    </source>
</evidence>
<reference evidence="7 8" key="1">
    <citation type="submission" date="2016-10" db="EMBL/GenBank/DDBJ databases">
        <authorList>
            <person name="de Groot N.N."/>
        </authorList>
    </citation>
    <scope>NUCLEOTIDE SEQUENCE [LARGE SCALE GENOMIC DNA]</scope>
    <source>
        <strain evidence="7 8">DSM 21668</strain>
    </source>
</reference>
<evidence type="ECO:0000256" key="3">
    <source>
        <dbReference type="ARBA" id="ARBA00023157"/>
    </source>
</evidence>
<comment type="subcellular location">
    <subcellularLocation>
        <location evidence="1">Cell envelope</location>
    </subcellularLocation>
</comment>
<dbReference type="GO" id="GO:0017004">
    <property type="term" value="P:cytochrome complex assembly"/>
    <property type="evidence" value="ECO:0007669"/>
    <property type="project" value="UniProtKB-KW"/>
</dbReference>
<dbReference type="PANTHER" id="PTHR42852:SF6">
    <property type="entry name" value="THIOL:DISULFIDE INTERCHANGE PROTEIN DSBE"/>
    <property type="match status" value="1"/>
</dbReference>
<proteinExistence type="predicted"/>
<evidence type="ECO:0000256" key="4">
    <source>
        <dbReference type="ARBA" id="ARBA00023284"/>
    </source>
</evidence>
<evidence type="ECO:0000313" key="7">
    <source>
        <dbReference type="EMBL" id="SDM40975.1"/>
    </source>
</evidence>
<keyword evidence="3" id="KW-1015">Disulfide bond</keyword>
<dbReference type="GO" id="GO:0016209">
    <property type="term" value="F:antioxidant activity"/>
    <property type="evidence" value="ECO:0007669"/>
    <property type="project" value="InterPro"/>
</dbReference>
<evidence type="ECO:0000256" key="5">
    <source>
        <dbReference type="SAM" id="SignalP"/>
    </source>
</evidence>
<dbReference type="PANTHER" id="PTHR42852">
    <property type="entry name" value="THIOL:DISULFIDE INTERCHANGE PROTEIN DSBE"/>
    <property type="match status" value="1"/>
</dbReference>
<name>A0A1G9T1M9_9BACT</name>
<dbReference type="GO" id="GO:0016491">
    <property type="term" value="F:oxidoreductase activity"/>
    <property type="evidence" value="ECO:0007669"/>
    <property type="project" value="InterPro"/>
</dbReference>
<dbReference type="CDD" id="cd02966">
    <property type="entry name" value="TlpA_like_family"/>
    <property type="match status" value="1"/>
</dbReference>
<dbReference type="Pfam" id="PF00578">
    <property type="entry name" value="AhpC-TSA"/>
    <property type="match status" value="1"/>
</dbReference>
<dbReference type="SUPFAM" id="SSF52833">
    <property type="entry name" value="Thioredoxin-like"/>
    <property type="match status" value="1"/>
</dbReference>
<keyword evidence="4" id="KW-0676">Redox-active center</keyword>
<dbReference type="GO" id="GO:0030313">
    <property type="term" value="C:cell envelope"/>
    <property type="evidence" value="ECO:0007669"/>
    <property type="project" value="UniProtKB-SubCell"/>
</dbReference>
<accession>A0A1G9T1M9</accession>
<dbReference type="InterPro" id="IPR013766">
    <property type="entry name" value="Thioredoxin_domain"/>
</dbReference>
<evidence type="ECO:0000256" key="1">
    <source>
        <dbReference type="ARBA" id="ARBA00004196"/>
    </source>
</evidence>
<dbReference type="STRING" id="563176.SAMN04488090_3360"/>
<dbReference type="RefSeq" id="WP_176785582.1">
    <property type="nucleotide sequence ID" value="NZ_FNGS01000006.1"/>
</dbReference>
<keyword evidence="2" id="KW-0201">Cytochrome c-type biogenesis</keyword>
<dbReference type="PROSITE" id="PS51352">
    <property type="entry name" value="THIOREDOXIN_2"/>
    <property type="match status" value="1"/>
</dbReference>
<dbReference type="AlphaFoldDB" id="A0A1G9T1M9"/>
<dbReference type="Gene3D" id="3.40.30.10">
    <property type="entry name" value="Glutaredoxin"/>
    <property type="match status" value="1"/>
</dbReference>
<evidence type="ECO:0000256" key="2">
    <source>
        <dbReference type="ARBA" id="ARBA00022748"/>
    </source>
</evidence>
<dbReference type="EMBL" id="FNGS01000006">
    <property type="protein sequence ID" value="SDM40975.1"/>
    <property type="molecule type" value="Genomic_DNA"/>
</dbReference>
<dbReference type="InterPro" id="IPR000866">
    <property type="entry name" value="AhpC/TSA"/>
</dbReference>
<sequence length="375" mass="43002">MRLFFCLFLTVFAASAQRFELTGRAESLREGSFVYLAYQTKGAIRVDSTPVRQGKFTFKGKLEYPTLGVLLARNPAAFKNGDDGYSFYLESRSFAVQSPDSLSNLTTKGSPLNDENLELSRTLQSYQNQLEKLDQEFRSVPVKQRGDTAVLHRFQEKENAIRKEGKAVYVVFAEQYPKSFISIISLENVVKDLDDEPELRDRAKAAFQRILLDWRETPQGYNLERQLNDPQKDKLGKQAIDFRQRGHDGRRVSLSDFKGKVVLLDFWASWCKPCRAENPYLVSVYEAYKDKGFTILSVSLDVEKYAWTKAIETDGLTWTHVSDLKGWQNEVAQTYGIRSVPANFLIDENGKVIASGLRGQLLDQKLRKLFEEKRR</sequence>
<dbReference type="InterPro" id="IPR050553">
    <property type="entry name" value="Thioredoxin_ResA/DsbE_sf"/>
</dbReference>